<evidence type="ECO:0000256" key="6">
    <source>
        <dbReference type="ARBA" id="ARBA00023136"/>
    </source>
</evidence>
<dbReference type="OrthoDB" id="5086500at2759"/>
<dbReference type="SUPFAM" id="SSF53474">
    <property type="entry name" value="alpha/beta-Hydrolases"/>
    <property type="match status" value="1"/>
</dbReference>
<evidence type="ECO:0000313" key="7">
    <source>
        <dbReference type="EMBL" id="KAG4418629.1"/>
    </source>
</evidence>
<evidence type="ECO:0000256" key="1">
    <source>
        <dbReference type="ARBA" id="ARBA00004173"/>
    </source>
</evidence>
<keyword evidence="4" id="KW-0256">Endoplasmic reticulum</keyword>
<evidence type="ECO:0000256" key="4">
    <source>
        <dbReference type="ARBA" id="ARBA00022824"/>
    </source>
</evidence>
<dbReference type="Gene3D" id="3.40.50.1820">
    <property type="entry name" value="alpha/beta hydrolase"/>
    <property type="match status" value="1"/>
</dbReference>
<dbReference type="Proteomes" id="UP000664132">
    <property type="component" value="Unassembled WGS sequence"/>
</dbReference>
<comment type="caution">
    <text evidence="7">The sequence shown here is derived from an EMBL/GenBank/DDBJ whole genome shotgun (WGS) entry which is preliminary data.</text>
</comment>
<reference evidence="7" key="1">
    <citation type="submission" date="2021-02" db="EMBL/GenBank/DDBJ databases">
        <title>Genome sequence Cadophora malorum strain M34.</title>
        <authorList>
            <person name="Stefanovic E."/>
            <person name="Vu D."/>
            <person name="Scully C."/>
            <person name="Dijksterhuis J."/>
            <person name="Roader J."/>
            <person name="Houbraken J."/>
        </authorList>
    </citation>
    <scope>NUCLEOTIDE SEQUENCE</scope>
    <source>
        <strain evidence="7">M34</strain>
    </source>
</reference>
<sequence>MPLKVLYSGNGEAGDLQPAVDIVAIHGLNPFNNESHGFDTWRKDGHLWLEEYLPRSIERARIMLYTYNSSPVFGSSKDRFITEALQLLENLSVKRNQYSRRPLMLIGHSLGGILIKQSLVNAAANPKHRDILESTFALVFMGTPHSGPADSSKILFARSCAKIVRSLKGHKSNDLLEAVENGSLFSDILKENWRHQLENYQIISCYETIDPIVPYDSAVLGLPGNRATILKRHANHGDVCRFNNDIEVDQDDFELLIGNLEILCQDAMRKAVAGEPQPSNTDPLGNEIVQSLLRFSENPRYASIEEGHVDTFKWIARPKAYNGPGFVDWLWDNDQGLLWISGGPGLANQL</sequence>
<dbReference type="AlphaFoldDB" id="A0A8H7TF40"/>
<dbReference type="PANTHER" id="PTHR48182">
    <property type="entry name" value="PROTEIN SERAC1"/>
    <property type="match status" value="1"/>
</dbReference>
<evidence type="ECO:0000313" key="8">
    <source>
        <dbReference type="Proteomes" id="UP000664132"/>
    </source>
</evidence>
<dbReference type="PANTHER" id="PTHR48182:SF2">
    <property type="entry name" value="PROTEIN SERAC1"/>
    <property type="match status" value="1"/>
</dbReference>
<gene>
    <name evidence="7" type="ORF">IFR04_008254</name>
</gene>
<keyword evidence="6" id="KW-0472">Membrane</keyword>
<dbReference type="InterPro" id="IPR029058">
    <property type="entry name" value="AB_hydrolase_fold"/>
</dbReference>
<dbReference type="InterPro" id="IPR052374">
    <property type="entry name" value="SERAC1"/>
</dbReference>
<evidence type="ECO:0000256" key="2">
    <source>
        <dbReference type="ARBA" id="ARBA00004240"/>
    </source>
</evidence>
<dbReference type="GO" id="GO:0005739">
    <property type="term" value="C:mitochondrion"/>
    <property type="evidence" value="ECO:0007669"/>
    <property type="project" value="UniProtKB-SubCell"/>
</dbReference>
<keyword evidence="5" id="KW-0496">Mitochondrion</keyword>
<organism evidence="7 8">
    <name type="scientific">Cadophora malorum</name>
    <dbReference type="NCBI Taxonomy" id="108018"/>
    <lineage>
        <taxon>Eukaryota</taxon>
        <taxon>Fungi</taxon>
        <taxon>Dikarya</taxon>
        <taxon>Ascomycota</taxon>
        <taxon>Pezizomycotina</taxon>
        <taxon>Leotiomycetes</taxon>
        <taxon>Helotiales</taxon>
        <taxon>Ploettnerulaceae</taxon>
        <taxon>Cadophora</taxon>
    </lineage>
</organism>
<evidence type="ECO:0000256" key="5">
    <source>
        <dbReference type="ARBA" id="ARBA00023128"/>
    </source>
</evidence>
<protein>
    <recommendedName>
        <fullName evidence="9">DUF676 domain-containing protein</fullName>
    </recommendedName>
</protein>
<dbReference type="GO" id="GO:0016020">
    <property type="term" value="C:membrane"/>
    <property type="evidence" value="ECO:0007669"/>
    <property type="project" value="UniProtKB-SubCell"/>
</dbReference>
<name>A0A8H7TF40_9HELO</name>
<evidence type="ECO:0008006" key="9">
    <source>
        <dbReference type="Google" id="ProtNLM"/>
    </source>
</evidence>
<proteinExistence type="predicted"/>
<dbReference type="EMBL" id="JAFJYH010000124">
    <property type="protein sequence ID" value="KAG4418629.1"/>
    <property type="molecule type" value="Genomic_DNA"/>
</dbReference>
<accession>A0A8H7TF40</accession>
<evidence type="ECO:0000256" key="3">
    <source>
        <dbReference type="ARBA" id="ARBA00004370"/>
    </source>
</evidence>
<comment type="subcellular location">
    <subcellularLocation>
        <location evidence="2">Endoplasmic reticulum</location>
    </subcellularLocation>
    <subcellularLocation>
        <location evidence="3">Membrane</location>
    </subcellularLocation>
    <subcellularLocation>
        <location evidence="1">Mitochondrion</location>
    </subcellularLocation>
</comment>
<dbReference type="GO" id="GO:0005783">
    <property type="term" value="C:endoplasmic reticulum"/>
    <property type="evidence" value="ECO:0007669"/>
    <property type="project" value="UniProtKB-SubCell"/>
</dbReference>
<keyword evidence="8" id="KW-1185">Reference proteome</keyword>